<evidence type="ECO:0000313" key="9">
    <source>
        <dbReference type="Proteomes" id="UP000295783"/>
    </source>
</evidence>
<dbReference type="Proteomes" id="UP000295783">
    <property type="component" value="Unassembled WGS sequence"/>
</dbReference>
<sequence length="864" mass="92826">MLDRLFAAIVAWSTRFARLFVPAMLLLTALAGYYTARNISFDTDTTNMISPELPWRQELAKFNDLFPQNSVLLVVMVDGATPDIAEDAAAALFQRIAARPDLFATARRADGGPFFQRYGLLFLKTEEVRRIADAVIEAQPFIGAISQDPSLRGLFDVLSLAMQGVRERATGMERLERPLSQIAATLSEALAGGRQAMSWQALMLNRDAEPRELRKLILTQPNRNFTSLKPSAAASAFIRETAIELNLVPETGVTVRLTGQAALNDDEFATVREGMGFALVLSVVLVLGLLFIALRSFKLILATFATLIVGLILTFAFATLTVGSLNLISIAFAVMFIGLSIDFGIQYGVRFGQEAIEGTPAPLVSAGAAMARPLTLAAIATAVGFAAFIPTDYSGVSELGRIASAGMAVTLVLNVTLLPALLALLQPRIGGREMAMPWTRRLDAFLAHRRPLVLAFWLALAATGLALSPRLAFDFHPLHLKDPNVESMAAIYDLMKDPLRTPYAIEVLAPDAEQAEALKQSIADLPEVFAVLSASTFVPKDQDEKLAILADLDLLLGLSLTPLDQRAPPSVDEIRAAFRQCAADLRIALPDSSRAQELARLLDQAADADPAIYPELHRMLVGGLMPRISALASALTAQPLSVATLPDEIRKDWIAADGSWRLTVMPKGDSDDNEVLADFVAAVRSVAPHATGPAVQIYESGRAVTRAFQIATATAIVAIALLMAVVLRRLRDVIYVLLPLLVATLATIVVCVSIGLKLDFANVIALPLLLGIGVAFNIYFVVNWRRGVEHALSTGTARAVLFSALTTAASFGSLAMSSHPGTSRMGLLLLISLGVLLAVVFGFLPAMLGRPPHPQSRPGIRLPS</sequence>
<organism evidence="8 9">
    <name type="scientific">Dongia mobilis</name>
    <dbReference type="NCBI Taxonomy" id="578943"/>
    <lineage>
        <taxon>Bacteria</taxon>
        <taxon>Pseudomonadati</taxon>
        <taxon>Pseudomonadota</taxon>
        <taxon>Alphaproteobacteria</taxon>
        <taxon>Rhodospirillales</taxon>
        <taxon>Dongiaceae</taxon>
        <taxon>Dongia</taxon>
    </lineage>
</organism>
<dbReference type="Pfam" id="PF03176">
    <property type="entry name" value="MMPL"/>
    <property type="match status" value="2"/>
</dbReference>
<feature type="transmembrane region" description="Helical" evidence="6">
    <location>
        <begin position="707"/>
        <end position="727"/>
    </location>
</feature>
<dbReference type="InterPro" id="IPR004869">
    <property type="entry name" value="MMPL_dom"/>
</dbReference>
<evidence type="ECO:0000259" key="7">
    <source>
        <dbReference type="Pfam" id="PF03176"/>
    </source>
</evidence>
<name>A0A4R6WGJ3_9PROT</name>
<dbReference type="OrthoDB" id="7518665at2"/>
<feature type="domain" description="Membrane transport protein MMPL" evidence="7">
    <location>
        <begin position="238"/>
        <end position="441"/>
    </location>
</feature>
<evidence type="ECO:0000256" key="1">
    <source>
        <dbReference type="ARBA" id="ARBA00004651"/>
    </source>
</evidence>
<evidence type="ECO:0000313" key="8">
    <source>
        <dbReference type="EMBL" id="TDQ77540.1"/>
    </source>
</evidence>
<proteinExistence type="predicted"/>
<reference evidence="8 9" key="1">
    <citation type="submission" date="2019-03" db="EMBL/GenBank/DDBJ databases">
        <title>Genomic Encyclopedia of Type Strains, Phase III (KMG-III): the genomes of soil and plant-associated and newly described type strains.</title>
        <authorList>
            <person name="Whitman W."/>
        </authorList>
    </citation>
    <scope>NUCLEOTIDE SEQUENCE [LARGE SCALE GENOMIC DNA]</scope>
    <source>
        <strain evidence="8 9">CGMCC 1.7660</strain>
    </source>
</reference>
<keyword evidence="3 6" id="KW-0812">Transmembrane</keyword>
<keyword evidence="5 6" id="KW-0472">Membrane</keyword>
<feature type="transmembrane region" description="Helical" evidence="6">
    <location>
        <begin position="796"/>
        <end position="815"/>
    </location>
</feature>
<comment type="subcellular location">
    <subcellularLocation>
        <location evidence="1">Cell membrane</location>
        <topology evidence="1">Multi-pass membrane protein</topology>
    </subcellularLocation>
</comment>
<evidence type="ECO:0000256" key="6">
    <source>
        <dbReference type="SAM" id="Phobius"/>
    </source>
</evidence>
<comment type="caution">
    <text evidence="8">The sequence shown here is derived from an EMBL/GenBank/DDBJ whole genome shotgun (WGS) entry which is preliminary data.</text>
</comment>
<dbReference type="PANTHER" id="PTHR33406">
    <property type="entry name" value="MEMBRANE PROTEIN MJ1562-RELATED"/>
    <property type="match status" value="1"/>
</dbReference>
<evidence type="ECO:0000256" key="4">
    <source>
        <dbReference type="ARBA" id="ARBA00022989"/>
    </source>
</evidence>
<evidence type="ECO:0000256" key="5">
    <source>
        <dbReference type="ARBA" id="ARBA00023136"/>
    </source>
</evidence>
<dbReference type="SUPFAM" id="SSF82866">
    <property type="entry name" value="Multidrug efflux transporter AcrB transmembrane domain"/>
    <property type="match status" value="2"/>
</dbReference>
<feature type="domain" description="Membrane transport protein MMPL" evidence="7">
    <location>
        <begin position="589"/>
        <end position="848"/>
    </location>
</feature>
<feature type="transmembrane region" description="Helical" evidence="6">
    <location>
        <begin position="446"/>
        <end position="467"/>
    </location>
</feature>
<feature type="transmembrane region" description="Helical" evidence="6">
    <location>
        <begin position="402"/>
        <end position="425"/>
    </location>
</feature>
<keyword evidence="2" id="KW-1003">Cell membrane</keyword>
<feature type="transmembrane region" description="Helical" evidence="6">
    <location>
        <begin position="734"/>
        <end position="756"/>
    </location>
</feature>
<feature type="transmembrane region" description="Helical" evidence="6">
    <location>
        <begin position="370"/>
        <end position="390"/>
    </location>
</feature>
<dbReference type="InterPro" id="IPR017841">
    <property type="entry name" value="Hopanoid_biosynth_HpnN"/>
</dbReference>
<feature type="transmembrane region" description="Helical" evidence="6">
    <location>
        <begin position="274"/>
        <end position="292"/>
    </location>
</feature>
<accession>A0A4R6WGJ3</accession>
<feature type="transmembrane region" description="Helical" evidence="6">
    <location>
        <begin position="327"/>
        <end position="349"/>
    </location>
</feature>
<dbReference type="RefSeq" id="WP_133615130.1">
    <property type="nucleotide sequence ID" value="NZ_SNYW01000014.1"/>
</dbReference>
<feature type="transmembrane region" description="Helical" evidence="6">
    <location>
        <begin position="762"/>
        <end position="784"/>
    </location>
</feature>
<feature type="transmembrane region" description="Helical" evidence="6">
    <location>
        <begin position="827"/>
        <end position="848"/>
    </location>
</feature>
<dbReference type="PANTHER" id="PTHR33406:SF13">
    <property type="entry name" value="MEMBRANE PROTEIN YDFJ"/>
    <property type="match status" value="1"/>
</dbReference>
<gene>
    <name evidence="8" type="ORF">A8950_3692</name>
</gene>
<dbReference type="Gene3D" id="1.20.1640.10">
    <property type="entry name" value="Multidrug efflux transporter AcrB transmembrane domain"/>
    <property type="match status" value="2"/>
</dbReference>
<dbReference type="EMBL" id="SNYW01000014">
    <property type="protein sequence ID" value="TDQ77540.1"/>
    <property type="molecule type" value="Genomic_DNA"/>
</dbReference>
<keyword evidence="4 6" id="KW-1133">Transmembrane helix</keyword>
<dbReference type="AlphaFoldDB" id="A0A4R6WGJ3"/>
<evidence type="ECO:0000256" key="3">
    <source>
        <dbReference type="ARBA" id="ARBA00022692"/>
    </source>
</evidence>
<evidence type="ECO:0000256" key="2">
    <source>
        <dbReference type="ARBA" id="ARBA00022475"/>
    </source>
</evidence>
<feature type="transmembrane region" description="Helical" evidence="6">
    <location>
        <begin position="299"/>
        <end position="321"/>
    </location>
</feature>
<protein>
    <recommendedName>
        <fullName evidence="7">Membrane transport protein MMPL domain-containing protein</fullName>
    </recommendedName>
</protein>
<dbReference type="GO" id="GO:0005886">
    <property type="term" value="C:plasma membrane"/>
    <property type="evidence" value="ECO:0007669"/>
    <property type="project" value="UniProtKB-SubCell"/>
</dbReference>
<keyword evidence="9" id="KW-1185">Reference proteome</keyword>
<dbReference type="InterPro" id="IPR050545">
    <property type="entry name" value="Mycobact_MmpL"/>
</dbReference>
<dbReference type="NCBIfam" id="TIGR03480">
    <property type="entry name" value="HpnN"/>
    <property type="match status" value="1"/>
</dbReference>